<dbReference type="Proteomes" id="UP000017836">
    <property type="component" value="Unassembled WGS sequence"/>
</dbReference>
<evidence type="ECO:0000256" key="1">
    <source>
        <dbReference type="SAM" id="MobiDB-lite"/>
    </source>
</evidence>
<organism evidence="2 3">
    <name type="scientific">Amborella trichopoda</name>
    <dbReference type="NCBI Taxonomy" id="13333"/>
    <lineage>
        <taxon>Eukaryota</taxon>
        <taxon>Viridiplantae</taxon>
        <taxon>Streptophyta</taxon>
        <taxon>Embryophyta</taxon>
        <taxon>Tracheophyta</taxon>
        <taxon>Spermatophyta</taxon>
        <taxon>Magnoliopsida</taxon>
        <taxon>Amborellales</taxon>
        <taxon>Amborellaceae</taxon>
        <taxon>Amborella</taxon>
    </lineage>
</organism>
<keyword evidence="3" id="KW-1185">Reference proteome</keyword>
<evidence type="ECO:0000313" key="3">
    <source>
        <dbReference type="Proteomes" id="UP000017836"/>
    </source>
</evidence>
<dbReference type="EMBL" id="KI392518">
    <property type="protein sequence ID" value="ERN14776.1"/>
    <property type="molecule type" value="Genomic_DNA"/>
</dbReference>
<protein>
    <submittedName>
        <fullName evidence="2">Uncharacterized protein</fullName>
    </submittedName>
</protein>
<feature type="compositionally biased region" description="Basic and acidic residues" evidence="1">
    <location>
        <begin position="43"/>
        <end position="63"/>
    </location>
</feature>
<evidence type="ECO:0000313" key="2">
    <source>
        <dbReference type="EMBL" id="ERN14776.1"/>
    </source>
</evidence>
<reference evidence="3" key="1">
    <citation type="journal article" date="2013" name="Science">
        <title>The Amborella genome and the evolution of flowering plants.</title>
        <authorList>
            <consortium name="Amborella Genome Project"/>
        </authorList>
    </citation>
    <scope>NUCLEOTIDE SEQUENCE [LARGE SCALE GENOMIC DNA]</scope>
</reference>
<dbReference type="AlphaFoldDB" id="U5CNP3"/>
<sequence>MPFGHSKDYLSRGCVMTGVREQKIITLQQLKPTFSSIFHRNQRSKEGHESQVEGSDFSHDFVV</sequence>
<accession>U5CNP3</accession>
<dbReference type="Gramene" id="ERN14776">
    <property type="protein sequence ID" value="ERN14776"/>
    <property type="gene ID" value="AMTR_s00032p00044480"/>
</dbReference>
<name>U5CNP3_AMBTC</name>
<feature type="region of interest" description="Disordered" evidence="1">
    <location>
        <begin position="41"/>
        <end position="63"/>
    </location>
</feature>
<gene>
    <name evidence="2" type="ORF">AMTR_s00032p00044480</name>
</gene>
<dbReference type="HOGENOM" id="CLU_2888736_0_0_1"/>
<proteinExistence type="predicted"/>